<gene>
    <name evidence="1" type="ORF">LMG23992_01557</name>
</gene>
<reference evidence="1 2" key="1">
    <citation type="submission" date="2021-08" db="EMBL/GenBank/DDBJ databases">
        <authorList>
            <person name="Peeters C."/>
        </authorList>
    </citation>
    <scope>NUCLEOTIDE SEQUENCE [LARGE SCALE GENOMIC DNA]</scope>
    <source>
        <strain evidence="1 2">LMG 23992</strain>
    </source>
</reference>
<organism evidence="1 2">
    <name type="scientific">Cupriavidus laharis</name>
    <dbReference type="NCBI Taxonomy" id="151654"/>
    <lineage>
        <taxon>Bacteria</taxon>
        <taxon>Pseudomonadati</taxon>
        <taxon>Pseudomonadota</taxon>
        <taxon>Betaproteobacteria</taxon>
        <taxon>Burkholderiales</taxon>
        <taxon>Burkholderiaceae</taxon>
        <taxon>Cupriavidus</taxon>
    </lineage>
</organism>
<name>A0ABM8WSA9_9BURK</name>
<evidence type="ECO:0000313" key="2">
    <source>
        <dbReference type="Proteomes" id="UP000727654"/>
    </source>
</evidence>
<comment type="caution">
    <text evidence="1">The sequence shown here is derived from an EMBL/GenBank/DDBJ whole genome shotgun (WGS) entry which is preliminary data.</text>
</comment>
<keyword evidence="2" id="KW-1185">Reference proteome</keyword>
<dbReference type="EMBL" id="CAJZAI010000003">
    <property type="protein sequence ID" value="CAG9170351.1"/>
    <property type="molecule type" value="Genomic_DNA"/>
</dbReference>
<protein>
    <submittedName>
        <fullName evidence="1">Uncharacterized protein</fullName>
    </submittedName>
</protein>
<proteinExistence type="predicted"/>
<accession>A0ABM8WSA9</accession>
<evidence type="ECO:0000313" key="1">
    <source>
        <dbReference type="EMBL" id="CAG9170351.1"/>
    </source>
</evidence>
<sequence length="42" mass="4509">MMHKASRFAGEFAAPCRETRAMIVAVPASPGTASNKESICQR</sequence>
<dbReference type="Proteomes" id="UP000727654">
    <property type="component" value="Unassembled WGS sequence"/>
</dbReference>